<reference evidence="2 3" key="1">
    <citation type="journal article" date="2015" name="Sci. Rep.">
        <title>Genome of the facultative scuticociliatosis pathogen Pseudocohnilembus persalinus provides insight into its virulence through horizontal gene transfer.</title>
        <authorList>
            <person name="Xiong J."/>
            <person name="Wang G."/>
            <person name="Cheng J."/>
            <person name="Tian M."/>
            <person name="Pan X."/>
            <person name="Warren A."/>
            <person name="Jiang C."/>
            <person name="Yuan D."/>
            <person name="Miao W."/>
        </authorList>
    </citation>
    <scope>NUCLEOTIDE SEQUENCE [LARGE SCALE GENOMIC DNA]</scope>
    <source>
        <strain evidence="2">36N120E</strain>
    </source>
</reference>
<evidence type="ECO:0000313" key="2">
    <source>
        <dbReference type="EMBL" id="KRX09366.1"/>
    </source>
</evidence>
<protein>
    <submittedName>
        <fullName evidence="2">Uncharacterized protein</fullName>
    </submittedName>
</protein>
<proteinExistence type="predicted"/>
<evidence type="ECO:0000256" key="1">
    <source>
        <dbReference type="SAM" id="MobiDB-lite"/>
    </source>
</evidence>
<dbReference type="AlphaFoldDB" id="A0A0V0R4F8"/>
<sequence>MIQKDENDSFLNSNSNTQQQKSDDSFDEEIDKQIDSMFQFPQQLKDQIDKRQILRESVNNLDAFYILASLKEKKMENFLKCIFICSDNVYNDIQYLKNEIANNYSLQKLVGEQLDRDIQNL</sequence>
<feature type="compositionally biased region" description="Polar residues" evidence="1">
    <location>
        <begin position="9"/>
        <end position="20"/>
    </location>
</feature>
<name>A0A0V0R4F8_PSEPJ</name>
<dbReference type="EMBL" id="LDAU01000051">
    <property type="protein sequence ID" value="KRX09366.1"/>
    <property type="molecule type" value="Genomic_DNA"/>
</dbReference>
<organism evidence="2 3">
    <name type="scientific">Pseudocohnilembus persalinus</name>
    <name type="common">Ciliate</name>
    <dbReference type="NCBI Taxonomy" id="266149"/>
    <lineage>
        <taxon>Eukaryota</taxon>
        <taxon>Sar</taxon>
        <taxon>Alveolata</taxon>
        <taxon>Ciliophora</taxon>
        <taxon>Intramacronucleata</taxon>
        <taxon>Oligohymenophorea</taxon>
        <taxon>Scuticociliatia</taxon>
        <taxon>Philasterida</taxon>
        <taxon>Pseudocohnilembidae</taxon>
        <taxon>Pseudocohnilembus</taxon>
    </lineage>
</organism>
<gene>
    <name evidence="2" type="ORF">PPERSA_04672</name>
</gene>
<dbReference type="Proteomes" id="UP000054937">
    <property type="component" value="Unassembled WGS sequence"/>
</dbReference>
<keyword evidence="3" id="KW-1185">Reference proteome</keyword>
<evidence type="ECO:0000313" key="3">
    <source>
        <dbReference type="Proteomes" id="UP000054937"/>
    </source>
</evidence>
<feature type="region of interest" description="Disordered" evidence="1">
    <location>
        <begin position="1"/>
        <end position="28"/>
    </location>
</feature>
<dbReference type="InParanoid" id="A0A0V0R4F8"/>
<accession>A0A0V0R4F8</accession>
<comment type="caution">
    <text evidence="2">The sequence shown here is derived from an EMBL/GenBank/DDBJ whole genome shotgun (WGS) entry which is preliminary data.</text>
</comment>